<comment type="catalytic activity">
    <reaction evidence="1">
        <text>S-ubiquitinyl-[E2 ubiquitin-conjugating enzyme]-L-cysteine + [acceptor protein]-L-lysine = [E2 ubiquitin-conjugating enzyme]-L-cysteine + N(6)-ubiquitinyl-[acceptor protein]-L-lysine.</text>
        <dbReference type="EC" id="2.3.2.27"/>
    </reaction>
</comment>
<dbReference type="GO" id="GO:0008270">
    <property type="term" value="F:zinc ion binding"/>
    <property type="evidence" value="ECO:0007669"/>
    <property type="project" value="UniProtKB-KW"/>
</dbReference>
<name>A0AAD8P044_TARER</name>
<evidence type="ECO:0000256" key="8">
    <source>
        <dbReference type="PROSITE-ProRule" id="PRU00175"/>
    </source>
</evidence>
<keyword evidence="3" id="KW-0808">Transferase</keyword>
<evidence type="ECO:0000256" key="5">
    <source>
        <dbReference type="ARBA" id="ARBA00022771"/>
    </source>
</evidence>
<evidence type="ECO:0000256" key="4">
    <source>
        <dbReference type="ARBA" id="ARBA00022723"/>
    </source>
</evidence>
<keyword evidence="5 8" id="KW-0863">Zinc-finger</keyword>
<keyword evidence="4" id="KW-0479">Metal-binding</keyword>
<keyword evidence="7" id="KW-0862">Zinc</keyword>
<dbReference type="Pfam" id="PF13639">
    <property type="entry name" value="zf-RING_2"/>
    <property type="match status" value="1"/>
</dbReference>
<evidence type="ECO:0000256" key="2">
    <source>
        <dbReference type="ARBA" id="ARBA00012483"/>
    </source>
</evidence>
<evidence type="ECO:0000313" key="11">
    <source>
        <dbReference type="Proteomes" id="UP001229421"/>
    </source>
</evidence>
<feature type="domain" description="RING-type" evidence="9">
    <location>
        <begin position="169"/>
        <end position="210"/>
    </location>
</feature>
<evidence type="ECO:0000256" key="7">
    <source>
        <dbReference type="ARBA" id="ARBA00022833"/>
    </source>
</evidence>
<comment type="caution">
    <text evidence="10">The sequence shown here is derived from an EMBL/GenBank/DDBJ whole genome shotgun (WGS) entry which is preliminary data.</text>
</comment>
<dbReference type="SUPFAM" id="SSF57850">
    <property type="entry name" value="RING/U-box"/>
    <property type="match status" value="1"/>
</dbReference>
<dbReference type="PANTHER" id="PTHR15710:SF108">
    <property type="entry name" value="OS03G0286100 PROTEIN"/>
    <property type="match status" value="1"/>
</dbReference>
<dbReference type="Gene3D" id="3.30.40.10">
    <property type="entry name" value="Zinc/RING finger domain, C3HC4 (zinc finger)"/>
    <property type="match status" value="1"/>
</dbReference>
<sequence length="234" mass="26865">MAEVSYLQLHENHDDDDEHNNNFFQHLDLISHTTDHHSFLFHRVNFVIDMFHQTFEQSPSPDPDRRNEATHDDDLGFMFSDCWDDLFISRTTTTTTNVNEDDHEPYNIISQQQLNQDITDYSYTDHEMLFGQFLDNDSSSSSGRPPASVTVVENLASVVMSYEKNETVCAVCKDEIGVGLIAKQLPCDHMYHADCIVPWLEIRNTCPVCRYELLTDDVEYERSKAETGATAATD</sequence>
<accession>A0AAD8P044</accession>
<dbReference type="PROSITE" id="PS50089">
    <property type="entry name" value="ZF_RING_2"/>
    <property type="match status" value="1"/>
</dbReference>
<dbReference type="GO" id="GO:0061630">
    <property type="term" value="F:ubiquitin protein ligase activity"/>
    <property type="evidence" value="ECO:0007669"/>
    <property type="project" value="UniProtKB-EC"/>
</dbReference>
<evidence type="ECO:0000313" key="10">
    <source>
        <dbReference type="EMBL" id="KAK1427249.1"/>
    </source>
</evidence>
<evidence type="ECO:0000256" key="3">
    <source>
        <dbReference type="ARBA" id="ARBA00022679"/>
    </source>
</evidence>
<dbReference type="SMART" id="SM00184">
    <property type="entry name" value="RING"/>
    <property type="match status" value="1"/>
</dbReference>
<evidence type="ECO:0000256" key="6">
    <source>
        <dbReference type="ARBA" id="ARBA00022786"/>
    </source>
</evidence>
<gene>
    <name evidence="10" type="ORF">QVD17_15932</name>
</gene>
<keyword evidence="11" id="KW-1185">Reference proteome</keyword>
<organism evidence="10 11">
    <name type="scientific">Tagetes erecta</name>
    <name type="common">African marigold</name>
    <dbReference type="NCBI Taxonomy" id="13708"/>
    <lineage>
        <taxon>Eukaryota</taxon>
        <taxon>Viridiplantae</taxon>
        <taxon>Streptophyta</taxon>
        <taxon>Embryophyta</taxon>
        <taxon>Tracheophyta</taxon>
        <taxon>Spermatophyta</taxon>
        <taxon>Magnoliopsida</taxon>
        <taxon>eudicotyledons</taxon>
        <taxon>Gunneridae</taxon>
        <taxon>Pentapetalae</taxon>
        <taxon>asterids</taxon>
        <taxon>campanulids</taxon>
        <taxon>Asterales</taxon>
        <taxon>Asteraceae</taxon>
        <taxon>Asteroideae</taxon>
        <taxon>Heliantheae alliance</taxon>
        <taxon>Tageteae</taxon>
        <taxon>Tagetes</taxon>
    </lineage>
</organism>
<dbReference type="FunFam" id="3.30.40.10:FF:000022">
    <property type="entry name" value="E3 ubiquitin-protein ligase RING1-like"/>
    <property type="match status" value="1"/>
</dbReference>
<dbReference type="InterPro" id="IPR013083">
    <property type="entry name" value="Znf_RING/FYVE/PHD"/>
</dbReference>
<dbReference type="InterPro" id="IPR001841">
    <property type="entry name" value="Znf_RING"/>
</dbReference>
<dbReference type="EC" id="2.3.2.27" evidence="2"/>
<proteinExistence type="predicted"/>
<dbReference type="PANTHER" id="PTHR15710">
    <property type="entry name" value="E3 UBIQUITIN-PROTEIN LIGASE PRAJA"/>
    <property type="match status" value="1"/>
</dbReference>
<protein>
    <recommendedName>
        <fullName evidence="2">RING-type E3 ubiquitin transferase</fullName>
        <ecNumber evidence="2">2.3.2.27</ecNumber>
    </recommendedName>
</protein>
<dbReference type="GO" id="GO:0016567">
    <property type="term" value="P:protein ubiquitination"/>
    <property type="evidence" value="ECO:0007669"/>
    <property type="project" value="TreeGrafter"/>
</dbReference>
<dbReference type="Proteomes" id="UP001229421">
    <property type="component" value="Unassembled WGS sequence"/>
</dbReference>
<keyword evidence="6" id="KW-0833">Ubl conjugation pathway</keyword>
<dbReference type="EMBL" id="JAUHHV010000004">
    <property type="protein sequence ID" value="KAK1427249.1"/>
    <property type="molecule type" value="Genomic_DNA"/>
</dbReference>
<evidence type="ECO:0000259" key="9">
    <source>
        <dbReference type="PROSITE" id="PS50089"/>
    </source>
</evidence>
<evidence type="ECO:0000256" key="1">
    <source>
        <dbReference type="ARBA" id="ARBA00000900"/>
    </source>
</evidence>
<dbReference type="GO" id="GO:0005737">
    <property type="term" value="C:cytoplasm"/>
    <property type="evidence" value="ECO:0007669"/>
    <property type="project" value="TreeGrafter"/>
</dbReference>
<reference evidence="10" key="1">
    <citation type="journal article" date="2023" name="bioRxiv">
        <title>Improved chromosome-level genome assembly for marigold (Tagetes erecta).</title>
        <authorList>
            <person name="Jiang F."/>
            <person name="Yuan L."/>
            <person name="Wang S."/>
            <person name="Wang H."/>
            <person name="Xu D."/>
            <person name="Wang A."/>
            <person name="Fan W."/>
        </authorList>
    </citation>
    <scope>NUCLEOTIDE SEQUENCE</scope>
    <source>
        <strain evidence="10">WSJ</strain>
        <tissue evidence="10">Leaf</tissue>
    </source>
</reference>
<dbReference type="AlphaFoldDB" id="A0AAD8P044"/>